<evidence type="ECO:0000313" key="1">
    <source>
        <dbReference type="EMBL" id="CAA2973158.1"/>
    </source>
</evidence>
<reference evidence="1 2" key="1">
    <citation type="submission" date="2019-12" db="EMBL/GenBank/DDBJ databases">
        <authorList>
            <person name="Alioto T."/>
            <person name="Alioto T."/>
            <person name="Gomez Garrido J."/>
        </authorList>
    </citation>
    <scope>NUCLEOTIDE SEQUENCE [LARGE SCALE GENOMIC DNA]</scope>
</reference>
<protein>
    <submittedName>
        <fullName evidence="1">Uncharacterized protein</fullName>
    </submittedName>
</protein>
<keyword evidence="2" id="KW-1185">Reference proteome</keyword>
<organism evidence="1 2">
    <name type="scientific">Olea europaea subsp. europaea</name>
    <dbReference type="NCBI Taxonomy" id="158383"/>
    <lineage>
        <taxon>Eukaryota</taxon>
        <taxon>Viridiplantae</taxon>
        <taxon>Streptophyta</taxon>
        <taxon>Embryophyta</taxon>
        <taxon>Tracheophyta</taxon>
        <taxon>Spermatophyta</taxon>
        <taxon>Magnoliopsida</taxon>
        <taxon>eudicotyledons</taxon>
        <taxon>Gunneridae</taxon>
        <taxon>Pentapetalae</taxon>
        <taxon>asterids</taxon>
        <taxon>lamiids</taxon>
        <taxon>Lamiales</taxon>
        <taxon>Oleaceae</taxon>
        <taxon>Oleeae</taxon>
        <taxon>Olea</taxon>
    </lineage>
</organism>
<name>A0A8S0R2S9_OLEEU</name>
<evidence type="ECO:0000313" key="2">
    <source>
        <dbReference type="Proteomes" id="UP000594638"/>
    </source>
</evidence>
<proteinExistence type="predicted"/>
<dbReference type="EMBL" id="CACTIH010002087">
    <property type="protein sequence ID" value="CAA2973158.1"/>
    <property type="molecule type" value="Genomic_DNA"/>
</dbReference>
<gene>
    <name evidence="1" type="ORF">OLEA9_A070392</name>
</gene>
<accession>A0A8S0R2S9</accession>
<sequence>MILDSEIISKIRISKNPTTIFGSKEMTSNMIELKRINDIKLDELELPSSDKLLSNVCPMRMADIIFLNSPLIET</sequence>
<dbReference type="AlphaFoldDB" id="A0A8S0R2S9"/>
<dbReference type="Gramene" id="OE9A070392T1">
    <property type="protein sequence ID" value="OE9A070392C1"/>
    <property type="gene ID" value="OE9A070392"/>
</dbReference>
<dbReference type="Proteomes" id="UP000594638">
    <property type="component" value="Unassembled WGS sequence"/>
</dbReference>
<comment type="caution">
    <text evidence="1">The sequence shown here is derived from an EMBL/GenBank/DDBJ whole genome shotgun (WGS) entry which is preliminary data.</text>
</comment>